<evidence type="ECO:0000313" key="3">
    <source>
        <dbReference type="Proteomes" id="UP000326924"/>
    </source>
</evidence>
<reference evidence="2 3" key="1">
    <citation type="submission" date="2019-09" db="EMBL/GenBank/DDBJ databases">
        <title>Draft genome of the ectomycorrhizal ascomycete Sphaerosporella brunnea.</title>
        <authorList>
            <consortium name="DOE Joint Genome Institute"/>
            <person name="Benucci G.M."/>
            <person name="Marozzi G."/>
            <person name="Antonielli L."/>
            <person name="Sanchez S."/>
            <person name="Marco P."/>
            <person name="Wang X."/>
            <person name="Falini L.B."/>
            <person name="Barry K."/>
            <person name="Haridas S."/>
            <person name="Lipzen A."/>
            <person name="Labutti K."/>
            <person name="Grigoriev I.V."/>
            <person name="Murat C."/>
            <person name="Martin F."/>
            <person name="Albertini E."/>
            <person name="Donnini D."/>
            <person name="Bonito G."/>
        </authorList>
    </citation>
    <scope>NUCLEOTIDE SEQUENCE [LARGE SCALE GENOMIC DNA]</scope>
    <source>
        <strain evidence="2 3">Sb_GMNB300</strain>
    </source>
</reference>
<dbReference type="Proteomes" id="UP000326924">
    <property type="component" value="Unassembled WGS sequence"/>
</dbReference>
<protein>
    <submittedName>
        <fullName evidence="2">Uncharacterized protein</fullName>
    </submittedName>
</protein>
<name>A0A5J5F1B3_9PEZI</name>
<feature type="compositionally biased region" description="Basic residues" evidence="1">
    <location>
        <begin position="74"/>
        <end position="83"/>
    </location>
</feature>
<feature type="compositionally biased region" description="Basic and acidic residues" evidence="1">
    <location>
        <begin position="1"/>
        <end position="19"/>
    </location>
</feature>
<comment type="caution">
    <text evidence="2">The sequence shown here is derived from an EMBL/GenBank/DDBJ whole genome shotgun (WGS) entry which is preliminary data.</text>
</comment>
<evidence type="ECO:0000256" key="1">
    <source>
        <dbReference type="SAM" id="MobiDB-lite"/>
    </source>
</evidence>
<sequence>MTDIRRPDSKRPSPLERRFAQLHRRRQRSRSPSAESTAQAKKEKKKKKNRHENGQPDRLGSASTSPSCIVSGRGHVRRRRRPARNMPAPHAIGSRSDNDRQSKAGDVAGGGQRKKKIENHRADYITYGSASTHQPAAMIFLGHTHTYITAATLKRNPNPQTTVLINPNPIRSPLHAHRRQSNCFLGNDVIKPRKILEHAPATMSRSVCANWTDSSLRWWLRTPNQMPNIAPSTSQ</sequence>
<proteinExistence type="predicted"/>
<feature type="region of interest" description="Disordered" evidence="1">
    <location>
        <begin position="1"/>
        <end position="117"/>
    </location>
</feature>
<keyword evidence="3" id="KW-1185">Reference proteome</keyword>
<gene>
    <name evidence="2" type="ORF">FN846DRAFT_578124</name>
</gene>
<feature type="compositionally biased region" description="Basic residues" evidence="1">
    <location>
        <begin position="20"/>
        <end position="29"/>
    </location>
</feature>
<dbReference type="InParanoid" id="A0A5J5F1B3"/>
<dbReference type="AlphaFoldDB" id="A0A5J5F1B3"/>
<organism evidence="2 3">
    <name type="scientific">Sphaerosporella brunnea</name>
    <dbReference type="NCBI Taxonomy" id="1250544"/>
    <lineage>
        <taxon>Eukaryota</taxon>
        <taxon>Fungi</taxon>
        <taxon>Dikarya</taxon>
        <taxon>Ascomycota</taxon>
        <taxon>Pezizomycotina</taxon>
        <taxon>Pezizomycetes</taxon>
        <taxon>Pezizales</taxon>
        <taxon>Pyronemataceae</taxon>
        <taxon>Sphaerosporella</taxon>
    </lineage>
</organism>
<evidence type="ECO:0000313" key="2">
    <source>
        <dbReference type="EMBL" id="KAA8909934.1"/>
    </source>
</evidence>
<dbReference type="EMBL" id="VXIS01000052">
    <property type="protein sequence ID" value="KAA8909934.1"/>
    <property type="molecule type" value="Genomic_DNA"/>
</dbReference>
<accession>A0A5J5F1B3</accession>